<comment type="caution">
    <text evidence="1">The sequence shown here is derived from an EMBL/GenBank/DDBJ whole genome shotgun (WGS) entry which is preliminary data.</text>
</comment>
<keyword evidence="2" id="KW-1185">Reference proteome</keyword>
<name>A0A8J8G8E9_9FLAO</name>
<proteinExistence type="predicted"/>
<dbReference type="AlphaFoldDB" id="A0A8J8G8E9"/>
<sequence length="96" mass="11820">MKQGLRDHVIQFVKNKYEDNAYMDVRTQKMIKHWTTKSTENNEEWMNEKTKANFLEILELQRDYLLELNKKSEIDEELIRTQLYQIDLEEERLKII</sequence>
<gene>
    <name evidence="1" type="ORF">HNQ03_001677</name>
</gene>
<dbReference type="EMBL" id="JABSNO010000010">
    <property type="protein sequence ID" value="NRS92600.1"/>
    <property type="molecule type" value="Genomic_DNA"/>
</dbReference>
<accession>A0A8J8G8E9</accession>
<reference evidence="1" key="1">
    <citation type="submission" date="2020-05" db="EMBL/GenBank/DDBJ databases">
        <title>Genomic Encyclopedia of Type Strains, Phase IV (KMG-V): Genome sequencing to study the core and pangenomes of soil and plant-associated prokaryotes.</title>
        <authorList>
            <person name="Whitman W."/>
        </authorList>
    </citation>
    <scope>NUCLEOTIDE SEQUENCE</scope>
    <source>
        <strain evidence="1">16F</strain>
    </source>
</reference>
<dbReference type="Proteomes" id="UP000610746">
    <property type="component" value="Unassembled WGS sequence"/>
</dbReference>
<organism evidence="1 2">
    <name type="scientific">Frigoriflavimonas asaccharolytica</name>
    <dbReference type="NCBI Taxonomy" id="2735899"/>
    <lineage>
        <taxon>Bacteria</taxon>
        <taxon>Pseudomonadati</taxon>
        <taxon>Bacteroidota</taxon>
        <taxon>Flavobacteriia</taxon>
        <taxon>Flavobacteriales</taxon>
        <taxon>Weeksellaceae</taxon>
        <taxon>Frigoriflavimonas</taxon>
    </lineage>
</organism>
<dbReference type="RefSeq" id="WP_317170359.1">
    <property type="nucleotide sequence ID" value="NZ_JABSNO010000010.1"/>
</dbReference>
<evidence type="ECO:0000313" key="2">
    <source>
        <dbReference type="Proteomes" id="UP000610746"/>
    </source>
</evidence>
<evidence type="ECO:0000313" key="1">
    <source>
        <dbReference type="EMBL" id="NRS92600.1"/>
    </source>
</evidence>
<protein>
    <submittedName>
        <fullName evidence="1">Uncharacterized protein</fullName>
    </submittedName>
</protein>